<reference evidence="3 4" key="1">
    <citation type="submission" date="2024-02" db="EMBL/GenBank/DDBJ databases">
        <title>De novo assembly and annotation of 12 fungi associated with fruit tree decline syndrome in Ontario, Canada.</title>
        <authorList>
            <person name="Sulman M."/>
            <person name="Ellouze W."/>
            <person name="Ilyukhin E."/>
        </authorList>
    </citation>
    <scope>NUCLEOTIDE SEQUENCE [LARGE SCALE GENOMIC DNA]</scope>
    <source>
        <strain evidence="3 4">M11/M66-122</strain>
    </source>
</reference>
<evidence type="ECO:0000313" key="4">
    <source>
        <dbReference type="Proteomes" id="UP001320420"/>
    </source>
</evidence>
<proteinExistence type="inferred from homology"/>
<accession>A0AAN9UMC5</accession>
<dbReference type="EMBL" id="JAKJXP020000071">
    <property type="protein sequence ID" value="KAK7750073.1"/>
    <property type="molecule type" value="Genomic_DNA"/>
</dbReference>
<dbReference type="AlphaFoldDB" id="A0AAN9UMC5"/>
<dbReference type="InterPro" id="IPR009799">
    <property type="entry name" value="EthD_dom"/>
</dbReference>
<dbReference type="InterPro" id="IPR011008">
    <property type="entry name" value="Dimeric_a/b-barrel"/>
</dbReference>
<gene>
    <name evidence="3" type="ORF">SLS62_008066</name>
</gene>
<evidence type="ECO:0000313" key="3">
    <source>
        <dbReference type="EMBL" id="KAK7750073.1"/>
    </source>
</evidence>
<sequence length="140" mass="16378">MASKEVLKVDVHHYKLSSVSDETFEKWFHEELTPKWIILVKKHNVLRYTATYTPPRFRNELGPQLDMVRPGWKISGSDVTLTYYVRDIDDLRALLGDPEYQKRGRESEEGFIDSTKGELHVGWETVYFEDGEIKNTVAEE</sequence>
<dbReference type="SUPFAM" id="SSF54909">
    <property type="entry name" value="Dimeric alpha+beta barrel"/>
    <property type="match status" value="1"/>
</dbReference>
<organism evidence="3 4">
    <name type="scientific">Diatrype stigma</name>
    <dbReference type="NCBI Taxonomy" id="117547"/>
    <lineage>
        <taxon>Eukaryota</taxon>
        <taxon>Fungi</taxon>
        <taxon>Dikarya</taxon>
        <taxon>Ascomycota</taxon>
        <taxon>Pezizomycotina</taxon>
        <taxon>Sordariomycetes</taxon>
        <taxon>Xylariomycetidae</taxon>
        <taxon>Xylariales</taxon>
        <taxon>Diatrypaceae</taxon>
        <taxon>Diatrype</taxon>
    </lineage>
</organism>
<feature type="domain" description="EthD" evidence="2">
    <location>
        <begin position="18"/>
        <end position="114"/>
    </location>
</feature>
<comment type="similarity">
    <text evidence="1">Belongs to the tpcK family.</text>
</comment>
<name>A0AAN9UMC5_9PEZI</name>
<evidence type="ECO:0000256" key="1">
    <source>
        <dbReference type="ARBA" id="ARBA00005986"/>
    </source>
</evidence>
<comment type="caution">
    <text evidence="3">The sequence shown here is derived from an EMBL/GenBank/DDBJ whole genome shotgun (WGS) entry which is preliminary data.</text>
</comment>
<protein>
    <recommendedName>
        <fullName evidence="2">EthD domain-containing protein</fullName>
    </recommendedName>
</protein>
<dbReference type="GO" id="GO:0016491">
    <property type="term" value="F:oxidoreductase activity"/>
    <property type="evidence" value="ECO:0007669"/>
    <property type="project" value="InterPro"/>
</dbReference>
<dbReference type="Pfam" id="PF07110">
    <property type="entry name" value="EthD"/>
    <property type="match status" value="1"/>
</dbReference>
<evidence type="ECO:0000259" key="2">
    <source>
        <dbReference type="Pfam" id="PF07110"/>
    </source>
</evidence>
<dbReference type="Proteomes" id="UP001320420">
    <property type="component" value="Unassembled WGS sequence"/>
</dbReference>
<keyword evidence="4" id="KW-1185">Reference proteome</keyword>